<dbReference type="VEuPathDB" id="FungiDB:VP01_1589g3"/>
<evidence type="ECO:0000313" key="1">
    <source>
        <dbReference type="EMBL" id="KNZ60248.1"/>
    </source>
</evidence>
<comment type="caution">
    <text evidence="1">The sequence shown here is derived from an EMBL/GenBank/DDBJ whole genome shotgun (WGS) entry which is preliminary data.</text>
</comment>
<reference evidence="1 2" key="1">
    <citation type="submission" date="2015-08" db="EMBL/GenBank/DDBJ databases">
        <title>Next Generation Sequencing and Analysis of the Genome of Puccinia sorghi L Schw, the Causal Agent of Maize Common Rust.</title>
        <authorList>
            <person name="Rochi L."/>
            <person name="Burguener G."/>
            <person name="Darino M."/>
            <person name="Turjanski A."/>
            <person name="Kreff E."/>
            <person name="Dieguez M.J."/>
            <person name="Sacco F."/>
        </authorList>
    </citation>
    <scope>NUCLEOTIDE SEQUENCE [LARGE SCALE GENOMIC DNA]</scope>
    <source>
        <strain evidence="1 2">RO10H11247</strain>
    </source>
</reference>
<dbReference type="EMBL" id="LAVV01006380">
    <property type="protein sequence ID" value="KNZ60248.1"/>
    <property type="molecule type" value="Genomic_DNA"/>
</dbReference>
<proteinExistence type="predicted"/>
<sequence length="277" mass="31238">MEGFNELKLGIKDKLPILKQMRQEYQRCDCDERKLWMEIKKLKQRERKMLQDARMIQNQLSFSKHERYKLEIQAAEATHHSCINVKLRATFGKAQLEFDGLGKLDSDLMVLRPYSPHKAQTNVAENEIQIQVNTSAANKGTAMSSSSQDLRLENHALRALMEVQETTITGLNEKIEAQQTTITGLNEKTEAQETTITSLNKNFCGLSSLDKLHGRLPLANERNPMLSEEIDDPENHNFTAGAQETRINTQSGEHASHTLTNALTGKGSGGMILESKF</sequence>
<name>A0A0L6VHL4_9BASI</name>
<keyword evidence="2" id="KW-1185">Reference proteome</keyword>
<organism evidence="1 2">
    <name type="scientific">Puccinia sorghi</name>
    <dbReference type="NCBI Taxonomy" id="27349"/>
    <lineage>
        <taxon>Eukaryota</taxon>
        <taxon>Fungi</taxon>
        <taxon>Dikarya</taxon>
        <taxon>Basidiomycota</taxon>
        <taxon>Pucciniomycotina</taxon>
        <taxon>Pucciniomycetes</taxon>
        <taxon>Pucciniales</taxon>
        <taxon>Pucciniaceae</taxon>
        <taxon>Puccinia</taxon>
    </lineage>
</organism>
<dbReference type="Proteomes" id="UP000037035">
    <property type="component" value="Unassembled WGS sequence"/>
</dbReference>
<dbReference type="OrthoDB" id="10533938at2759"/>
<dbReference type="AlphaFoldDB" id="A0A0L6VHL4"/>
<gene>
    <name evidence="1" type="ORF">VP01_1589g3</name>
</gene>
<protein>
    <submittedName>
        <fullName evidence="1">Uncharacterized protein</fullName>
    </submittedName>
</protein>
<evidence type="ECO:0000313" key="2">
    <source>
        <dbReference type="Proteomes" id="UP000037035"/>
    </source>
</evidence>
<accession>A0A0L6VHL4</accession>